<dbReference type="EMBL" id="GG662548">
    <property type="protein sequence ID" value="EAS02058.2"/>
    <property type="molecule type" value="Genomic_DNA"/>
</dbReference>
<dbReference type="GeneID" id="7825653"/>
<evidence type="ECO:0000256" key="5">
    <source>
        <dbReference type="ARBA" id="ARBA00023004"/>
    </source>
</evidence>
<dbReference type="NCBIfam" id="TIGR00322">
    <property type="entry name" value="diphth2_R"/>
    <property type="match status" value="1"/>
</dbReference>
<organism evidence="7 8">
    <name type="scientific">Tetrahymena thermophila (strain SB210)</name>
    <dbReference type="NCBI Taxonomy" id="312017"/>
    <lineage>
        <taxon>Eukaryota</taxon>
        <taxon>Sar</taxon>
        <taxon>Alveolata</taxon>
        <taxon>Ciliophora</taxon>
        <taxon>Intramacronucleata</taxon>
        <taxon>Oligohymenophorea</taxon>
        <taxon>Hymenostomatida</taxon>
        <taxon>Tetrahymenina</taxon>
        <taxon>Tetrahymenidae</taxon>
        <taxon>Tetrahymena</taxon>
    </lineage>
</organism>
<comment type="pathway">
    <text evidence="2">Protein modification; peptidyl-diphthamide biosynthesis.</text>
</comment>
<proteinExistence type="inferred from homology"/>
<dbReference type="UniPathway" id="UPA00559"/>
<reference evidence="8" key="1">
    <citation type="journal article" date="2006" name="PLoS Biol.">
        <title>Macronuclear genome sequence of the ciliate Tetrahymena thermophila, a model eukaryote.</title>
        <authorList>
            <person name="Eisen J.A."/>
            <person name="Coyne R.S."/>
            <person name="Wu M."/>
            <person name="Wu D."/>
            <person name="Thiagarajan M."/>
            <person name="Wortman J.R."/>
            <person name="Badger J.H."/>
            <person name="Ren Q."/>
            <person name="Amedeo P."/>
            <person name="Jones K.M."/>
            <person name="Tallon L.J."/>
            <person name="Delcher A.L."/>
            <person name="Salzberg S.L."/>
            <person name="Silva J.C."/>
            <person name="Haas B.J."/>
            <person name="Majoros W.H."/>
            <person name="Farzad M."/>
            <person name="Carlton J.M."/>
            <person name="Smith R.K. Jr."/>
            <person name="Garg J."/>
            <person name="Pearlman R.E."/>
            <person name="Karrer K.M."/>
            <person name="Sun L."/>
            <person name="Manning G."/>
            <person name="Elde N.C."/>
            <person name="Turkewitz A.P."/>
            <person name="Asai D.J."/>
            <person name="Wilkes D.E."/>
            <person name="Wang Y."/>
            <person name="Cai H."/>
            <person name="Collins K."/>
            <person name="Stewart B.A."/>
            <person name="Lee S.R."/>
            <person name="Wilamowska K."/>
            <person name="Weinberg Z."/>
            <person name="Ruzzo W.L."/>
            <person name="Wloga D."/>
            <person name="Gaertig J."/>
            <person name="Frankel J."/>
            <person name="Tsao C.-C."/>
            <person name="Gorovsky M.A."/>
            <person name="Keeling P.J."/>
            <person name="Waller R.F."/>
            <person name="Patron N.J."/>
            <person name="Cherry J.M."/>
            <person name="Stover N.A."/>
            <person name="Krieger C.J."/>
            <person name="del Toro C."/>
            <person name="Ryder H.F."/>
            <person name="Williamson S.C."/>
            <person name="Barbeau R.A."/>
            <person name="Hamilton E.P."/>
            <person name="Orias E."/>
        </authorList>
    </citation>
    <scope>NUCLEOTIDE SEQUENCE [LARGE SCALE GENOMIC DNA]</scope>
    <source>
        <strain evidence="8">SB210</strain>
    </source>
</reference>
<comment type="cofactor">
    <cofactor evidence="1">
        <name>[4Fe-4S] cluster</name>
        <dbReference type="ChEBI" id="CHEBI:49883"/>
    </cofactor>
</comment>
<evidence type="ECO:0000256" key="2">
    <source>
        <dbReference type="ARBA" id="ARBA00005156"/>
    </source>
</evidence>
<dbReference type="Pfam" id="PF01866">
    <property type="entry name" value="Diphthamide_syn"/>
    <property type="match status" value="1"/>
</dbReference>
<dbReference type="SFLD" id="SFLDS00032">
    <property type="entry name" value="Radical_SAM_3-amino-3-carboxyp"/>
    <property type="match status" value="1"/>
</dbReference>
<dbReference type="Proteomes" id="UP000009168">
    <property type="component" value="Unassembled WGS sequence"/>
</dbReference>
<keyword evidence="4" id="KW-0479">Metal-binding</keyword>
<evidence type="ECO:0000313" key="7">
    <source>
        <dbReference type="EMBL" id="EAS02058.2"/>
    </source>
</evidence>
<keyword evidence="5" id="KW-0408">Iron</keyword>
<name>I7MGU6_TETTS</name>
<accession>I7MGU6</accession>
<dbReference type="GO" id="GO:0046872">
    <property type="term" value="F:metal ion binding"/>
    <property type="evidence" value="ECO:0007669"/>
    <property type="project" value="UniProtKB-KW"/>
</dbReference>
<dbReference type="KEGG" id="tet:TTHERM_00502490"/>
<evidence type="ECO:0000313" key="8">
    <source>
        <dbReference type="Proteomes" id="UP000009168"/>
    </source>
</evidence>
<dbReference type="STRING" id="312017.I7MGU6"/>
<dbReference type="AlphaFoldDB" id="I7MGU6"/>
<dbReference type="GO" id="GO:0017183">
    <property type="term" value="P:protein histidyl modification to diphthamide"/>
    <property type="evidence" value="ECO:0007669"/>
    <property type="project" value="UniProtKB-UniPathway"/>
</dbReference>
<comment type="similarity">
    <text evidence="3">Belongs to the DPH1/DPH2 family. DPH2 subfamily.</text>
</comment>
<keyword evidence="8" id="KW-1185">Reference proteome</keyword>
<dbReference type="OrthoDB" id="291213at2759"/>
<dbReference type="PANTHER" id="PTHR10762:SF2">
    <property type="entry name" value="2-(3-AMINO-3-CARBOXYPROPYL)HISTIDINE SYNTHASE SUBUNIT 2"/>
    <property type="match status" value="1"/>
</dbReference>
<keyword evidence="6" id="KW-0411">Iron-sulfur</keyword>
<gene>
    <name evidence="7" type="ORF">TTHERM_00502490</name>
</gene>
<dbReference type="GO" id="GO:0090560">
    <property type="term" value="F:2-(3-amino-3-carboxypropyl)histidine synthase activity"/>
    <property type="evidence" value="ECO:0007669"/>
    <property type="project" value="InterPro"/>
</dbReference>
<dbReference type="FunFam" id="3.40.50.11860:FF:000001">
    <property type="entry name" value="2-(3-amino-3-carboxypropyl)histidine synthase subunit 2"/>
    <property type="match status" value="1"/>
</dbReference>
<dbReference type="PANTHER" id="PTHR10762">
    <property type="entry name" value="DIPHTHAMIDE BIOSYNTHESIS PROTEIN"/>
    <property type="match status" value="1"/>
</dbReference>
<evidence type="ECO:0000256" key="4">
    <source>
        <dbReference type="ARBA" id="ARBA00022723"/>
    </source>
</evidence>
<evidence type="ECO:0000256" key="3">
    <source>
        <dbReference type="ARBA" id="ARBA00006179"/>
    </source>
</evidence>
<dbReference type="InterPro" id="IPR042263">
    <property type="entry name" value="DPH1/DPH2_1"/>
</dbReference>
<dbReference type="RefSeq" id="XP_001022303.2">
    <property type="nucleotide sequence ID" value="XM_001022303.2"/>
</dbReference>
<dbReference type="eggNOG" id="KOG2648">
    <property type="taxonomic scope" value="Eukaryota"/>
</dbReference>
<dbReference type="SFLD" id="SFLDG01121">
    <property type="entry name" value="Diphthamide_biosynthesis"/>
    <property type="match status" value="1"/>
</dbReference>
<sequence>MADKEPMMQAFEWKENPLYKDQAQHFSFEQYYDIPTIIQEIKDNNYKDIILQFPVENLSDAIKVQSSINKNLPATNIYIISDHLKNSCCVDIVGSNHINYDIIFHFGVACLSESEEQQKKIKYIFPKTHMDLVGFTEQAFKLTKSDDGKVQNYIILIDQYQYYLSQEIFQQFRDQENVTLALIQLDQAQKINHLFYGYYLNKSLDKSKKYQLIFTGHEDSDLLEKIFFAKDKFNIEKVYVYNNQIKESPPVSNKSLIKRLSMIEQARDIKCFGILIQNPNTQFCRAVTERVKQVIKYANKKFYTFYMSNLNEAKLNNFPEVEAFVIVSCYRNSLFDLKKYYKLIVTPFELEMALRNQSFSNYFLIDGLNQQIEALNLEEIEKEPEDTEQEKKKQANNSQALVAISEENKVAIMGIFQTLDHFTGRNFQGLDINQNVDVKLAVQGLSGIASSYASDRDQNKQ</sequence>
<dbReference type="Gene3D" id="3.40.50.11840">
    <property type="entry name" value="Diphthamide synthesis DPH1/DPH2 domain 1"/>
    <property type="match status" value="1"/>
</dbReference>
<evidence type="ECO:0000256" key="6">
    <source>
        <dbReference type="ARBA" id="ARBA00023014"/>
    </source>
</evidence>
<evidence type="ECO:0000256" key="1">
    <source>
        <dbReference type="ARBA" id="ARBA00001966"/>
    </source>
</evidence>
<dbReference type="InterPro" id="IPR016435">
    <property type="entry name" value="DPH1/DPH2"/>
</dbReference>
<dbReference type="InParanoid" id="I7MGU6"/>
<dbReference type="Gene3D" id="3.40.50.11860">
    <property type="entry name" value="Diphthamide synthesis DPH1/DPH2 domain 3"/>
    <property type="match status" value="1"/>
</dbReference>
<dbReference type="GO" id="GO:0051536">
    <property type="term" value="F:iron-sulfur cluster binding"/>
    <property type="evidence" value="ECO:0007669"/>
    <property type="project" value="UniProtKB-KW"/>
</dbReference>
<protein>
    <submittedName>
        <fullName evidence="7">Diphthamide biosynthesis enzyme</fullName>
    </submittedName>
</protein>
<dbReference type="InterPro" id="IPR042265">
    <property type="entry name" value="DPH1/DPH2_3"/>
</dbReference>